<evidence type="ECO:0000313" key="3">
    <source>
        <dbReference type="EMBL" id="MBK1876515.1"/>
    </source>
</evidence>
<keyword evidence="4" id="KW-1185">Reference proteome</keyword>
<dbReference type="InterPro" id="IPR022288">
    <property type="entry name" value="VPDSG_CTERM"/>
</dbReference>
<accession>A0A934VQ47</accession>
<evidence type="ECO:0000256" key="1">
    <source>
        <dbReference type="SAM" id="SignalP"/>
    </source>
</evidence>
<keyword evidence="1" id="KW-0732">Signal</keyword>
<dbReference type="NCBIfam" id="TIGR03778">
    <property type="entry name" value="VPDSG_CTERM"/>
    <property type="match status" value="1"/>
</dbReference>
<comment type="caution">
    <text evidence="3">The sequence shown here is derived from an EMBL/GenBank/DDBJ whole genome shotgun (WGS) entry which is preliminary data.</text>
</comment>
<sequence length="156" mass="17008">MNTLKRTLSSRFFALALLTASFFALGSANLSAITIDVDGTDYEITEDRGKPSRESFFPLLTSNPFWKADGGSFAKKFARKYSTTGVLFAWGGDGSHITAKEWDGSAVVDRSVEYRENNNYAFATAQSVPDAGSTTTLLVSGLLGLVAFSRKIRGWR</sequence>
<protein>
    <submittedName>
        <fullName evidence="3">VPDSG-CTERM sorting domain-containing protein</fullName>
    </submittedName>
</protein>
<dbReference type="AlphaFoldDB" id="A0A934VQ47"/>
<proteinExistence type="predicted"/>
<dbReference type="RefSeq" id="WP_200354732.1">
    <property type="nucleotide sequence ID" value="NZ_JAENIL010000009.1"/>
</dbReference>
<feature type="domain" description="VPDSG-CTERM protein sorting" evidence="2">
    <location>
        <begin position="127"/>
        <end position="152"/>
    </location>
</feature>
<dbReference type="Pfam" id="PF18205">
    <property type="entry name" value="VPDSG-CTERM"/>
    <property type="match status" value="1"/>
</dbReference>
<feature type="signal peptide" evidence="1">
    <location>
        <begin position="1"/>
        <end position="32"/>
    </location>
</feature>
<evidence type="ECO:0000259" key="2">
    <source>
        <dbReference type="Pfam" id="PF18205"/>
    </source>
</evidence>
<reference evidence="3" key="1">
    <citation type="submission" date="2021-01" db="EMBL/GenBank/DDBJ databases">
        <title>Modified the classification status of verrucomicrobia.</title>
        <authorList>
            <person name="Feng X."/>
        </authorList>
    </citation>
    <scope>NUCLEOTIDE SEQUENCE</scope>
    <source>
        <strain evidence="3">KCTC 13126</strain>
    </source>
</reference>
<name>A0A934VQ47_9BACT</name>
<dbReference type="EMBL" id="JAENIL010000009">
    <property type="protein sequence ID" value="MBK1876515.1"/>
    <property type="molecule type" value="Genomic_DNA"/>
</dbReference>
<evidence type="ECO:0000313" key="4">
    <source>
        <dbReference type="Proteomes" id="UP000617628"/>
    </source>
</evidence>
<gene>
    <name evidence="3" type="ORF">JIN87_06510</name>
</gene>
<feature type="chain" id="PRO_5037044306" evidence="1">
    <location>
        <begin position="33"/>
        <end position="156"/>
    </location>
</feature>
<organism evidence="3 4">
    <name type="scientific">Pelagicoccus mobilis</name>
    <dbReference type="NCBI Taxonomy" id="415221"/>
    <lineage>
        <taxon>Bacteria</taxon>
        <taxon>Pseudomonadati</taxon>
        <taxon>Verrucomicrobiota</taxon>
        <taxon>Opitutia</taxon>
        <taxon>Puniceicoccales</taxon>
        <taxon>Pelagicoccaceae</taxon>
        <taxon>Pelagicoccus</taxon>
    </lineage>
</organism>
<dbReference type="Proteomes" id="UP000617628">
    <property type="component" value="Unassembled WGS sequence"/>
</dbReference>